<sequence>MNFTINKKIKTGKILSIFLLLILMISTLNVAAAIYPNKPYYIQAIATDSDRITVSWGTSAYATEYHVYRSAAGGPFMQIGATGGTVFYDGWLAPSTVYSYYVVPYNRPDNIYGPPSDSAGAMTPMKLNPPTPYANTINSSAIHVTWNSVMDATHYKLYRSTSAGGGFIEIANLTGATYTDTGLGADTTYYYVVRAHNAYYNIDSEQSTIASAKTLPYIPEAPVVFATALNTTAIDVEWNSIPNVDGYRIYRSLNEFSGYDLIEQTMSFMTRYEDTRGLIPDTTYYYKVMGFTYLQDGILSQPAGATTLKIGVPVLTAEAVDTQSIQLTWNAVPDAFDYDVYRSDDENGVYVLIDMTDLTQYLDSGLSPSTTYYYKVSVYDGSQRGEQSAPAWATTKTPQTPGPSTPEPKIELKPEPDINSNVKTVTSGSPIQAFEAPVEEILGTEVKNGAAGFVFPLFLLLAVLTTGVLYVRAKRRNESKK</sequence>
<dbReference type="PANTHER" id="PTHR46957:SF3">
    <property type="entry name" value="CYTOKINE RECEPTOR"/>
    <property type="match status" value="1"/>
</dbReference>
<dbReference type="PROSITE" id="PS50853">
    <property type="entry name" value="FN3"/>
    <property type="match status" value="4"/>
</dbReference>
<evidence type="ECO:0000313" key="5">
    <source>
        <dbReference type="Proteomes" id="UP001302662"/>
    </source>
</evidence>
<evidence type="ECO:0000256" key="1">
    <source>
        <dbReference type="SAM" id="MobiDB-lite"/>
    </source>
</evidence>
<dbReference type="CDD" id="cd00063">
    <property type="entry name" value="FN3"/>
    <property type="match status" value="3"/>
</dbReference>
<feature type="region of interest" description="Disordered" evidence="1">
    <location>
        <begin position="387"/>
        <end position="419"/>
    </location>
</feature>
<dbReference type="GO" id="GO:0016020">
    <property type="term" value="C:membrane"/>
    <property type="evidence" value="ECO:0007669"/>
    <property type="project" value="UniProtKB-SubCell"/>
</dbReference>
<feature type="domain" description="Fibronectin type-III" evidence="3">
    <location>
        <begin position="38"/>
        <end position="126"/>
    </location>
</feature>
<reference evidence="4 5" key="1">
    <citation type="submission" date="2023-07" db="EMBL/GenBank/DDBJ databases">
        <title>Closed genome sequence of Methanimicrococcus sp. Es2.</title>
        <authorList>
            <person name="Protasov E."/>
            <person name="Platt K."/>
            <person name="Reeh H."/>
            <person name="Poehlein A."/>
            <person name="Daniel R."/>
            <person name="Brune A."/>
        </authorList>
    </citation>
    <scope>NUCLEOTIDE SEQUENCE [LARGE SCALE GENOMIC DNA]</scope>
    <source>
        <strain evidence="4 5">Es2</strain>
    </source>
</reference>
<dbReference type="Gene3D" id="2.60.40.10">
    <property type="entry name" value="Immunoglobulins"/>
    <property type="match status" value="4"/>
</dbReference>
<evidence type="ECO:0000256" key="2">
    <source>
        <dbReference type="SAM" id="Phobius"/>
    </source>
</evidence>
<keyword evidence="2" id="KW-0812">Transmembrane</keyword>
<evidence type="ECO:0000313" key="4">
    <source>
        <dbReference type="EMBL" id="WNY29359.1"/>
    </source>
</evidence>
<evidence type="ECO:0000259" key="3">
    <source>
        <dbReference type="PROSITE" id="PS50853"/>
    </source>
</evidence>
<name>A0AA96ZXU2_9EURY</name>
<dbReference type="InterPro" id="IPR003961">
    <property type="entry name" value="FN3_dom"/>
</dbReference>
<dbReference type="Proteomes" id="UP001302662">
    <property type="component" value="Chromosome"/>
</dbReference>
<protein>
    <recommendedName>
        <fullName evidence="3">Fibronectin type-III domain-containing protein</fullName>
    </recommendedName>
</protein>
<feature type="domain" description="Fibronectin type-III" evidence="3">
    <location>
        <begin position="128"/>
        <end position="217"/>
    </location>
</feature>
<dbReference type="SMART" id="SM00060">
    <property type="entry name" value="FN3"/>
    <property type="match status" value="4"/>
</dbReference>
<dbReference type="EMBL" id="CP131062">
    <property type="protein sequence ID" value="WNY29359.1"/>
    <property type="molecule type" value="Genomic_DNA"/>
</dbReference>
<dbReference type="InterPro" id="IPR036116">
    <property type="entry name" value="FN3_sf"/>
</dbReference>
<feature type="domain" description="Fibronectin type-III" evidence="3">
    <location>
        <begin position="312"/>
        <end position="398"/>
    </location>
</feature>
<feature type="transmembrane region" description="Helical" evidence="2">
    <location>
        <begin position="450"/>
        <end position="471"/>
    </location>
</feature>
<proteinExistence type="predicted"/>
<dbReference type="SUPFAM" id="SSF49265">
    <property type="entry name" value="Fibronectin type III"/>
    <property type="match status" value="3"/>
</dbReference>
<keyword evidence="5" id="KW-1185">Reference proteome</keyword>
<dbReference type="KEGG" id="mees:MmiEs2_15860"/>
<gene>
    <name evidence="4" type="ORF">MmiEs2_15860</name>
</gene>
<organism evidence="4 5">
    <name type="scientific">Methanimicrococcus stummii</name>
    <dbReference type="NCBI Taxonomy" id="3028294"/>
    <lineage>
        <taxon>Archaea</taxon>
        <taxon>Methanobacteriati</taxon>
        <taxon>Methanobacteriota</taxon>
        <taxon>Stenosarchaea group</taxon>
        <taxon>Methanomicrobia</taxon>
        <taxon>Methanosarcinales</taxon>
        <taxon>Methanosarcinaceae</taxon>
        <taxon>Methanimicrococcus</taxon>
    </lineage>
</organism>
<dbReference type="InterPro" id="IPR013783">
    <property type="entry name" value="Ig-like_fold"/>
</dbReference>
<accession>A0AA96ZXU2</accession>
<dbReference type="PANTHER" id="PTHR46957">
    <property type="entry name" value="CYTOKINE RECEPTOR"/>
    <property type="match status" value="1"/>
</dbReference>
<feature type="domain" description="Fibronectin type-III" evidence="3">
    <location>
        <begin position="218"/>
        <end position="310"/>
    </location>
</feature>
<keyword evidence="2" id="KW-0472">Membrane</keyword>
<dbReference type="AlphaFoldDB" id="A0AA96ZXU2"/>
<dbReference type="InterPro" id="IPR050713">
    <property type="entry name" value="RTP_Phos/Ushers"/>
</dbReference>
<keyword evidence="2" id="KW-1133">Transmembrane helix</keyword>